<dbReference type="STRING" id="1367422.A0A178ZZG9"/>
<name>A0A178ZZG9_9EURO</name>
<dbReference type="GO" id="GO:0000981">
    <property type="term" value="F:DNA-binding transcription factor activity, RNA polymerase II-specific"/>
    <property type="evidence" value="ECO:0007669"/>
    <property type="project" value="TreeGrafter"/>
</dbReference>
<evidence type="ECO:0000256" key="6">
    <source>
        <dbReference type="SAM" id="MobiDB-lite"/>
    </source>
</evidence>
<keyword evidence="4" id="KW-0804">Transcription</keyword>
<organism evidence="7 8">
    <name type="scientific">Fonsecaea erecta</name>
    <dbReference type="NCBI Taxonomy" id="1367422"/>
    <lineage>
        <taxon>Eukaryota</taxon>
        <taxon>Fungi</taxon>
        <taxon>Dikarya</taxon>
        <taxon>Ascomycota</taxon>
        <taxon>Pezizomycotina</taxon>
        <taxon>Eurotiomycetes</taxon>
        <taxon>Chaetothyriomycetidae</taxon>
        <taxon>Chaetothyriales</taxon>
        <taxon>Herpotrichiellaceae</taxon>
        <taxon>Fonsecaea</taxon>
    </lineage>
</organism>
<keyword evidence="5" id="KW-0539">Nucleus</keyword>
<comment type="subcellular location">
    <subcellularLocation>
        <location evidence="1">Nucleus</location>
    </subcellularLocation>
</comment>
<dbReference type="RefSeq" id="XP_018698504.1">
    <property type="nucleotide sequence ID" value="XM_018832625.1"/>
</dbReference>
<proteinExistence type="predicted"/>
<evidence type="ECO:0000256" key="1">
    <source>
        <dbReference type="ARBA" id="ARBA00004123"/>
    </source>
</evidence>
<comment type="caution">
    <text evidence="7">The sequence shown here is derived from an EMBL/GenBank/DDBJ whole genome shotgun (WGS) entry which is preliminary data.</text>
</comment>
<reference evidence="7 8" key="1">
    <citation type="submission" date="2016-04" db="EMBL/GenBank/DDBJ databases">
        <title>Draft genome of Fonsecaea erecta CBS 125763.</title>
        <authorList>
            <person name="Weiss V.A."/>
            <person name="Vicente V.A."/>
            <person name="Raittz R.T."/>
            <person name="Moreno L.F."/>
            <person name="De Souza E.M."/>
            <person name="Pedrosa F.O."/>
            <person name="Steffens M.B."/>
            <person name="Faoro H."/>
            <person name="Tadra-Sfeir M.Z."/>
            <person name="Najafzadeh M.J."/>
            <person name="Felipe M.S."/>
            <person name="Teixeira M."/>
            <person name="Sun J."/>
            <person name="Xi L."/>
            <person name="Gomes R."/>
            <person name="De Azevedo C.M."/>
            <person name="Salgado C.G."/>
            <person name="Da Silva M.B."/>
            <person name="Nascimento M.F."/>
            <person name="Queiroz-Telles F."/>
            <person name="Attili D.S."/>
            <person name="Gorbushina A."/>
        </authorList>
    </citation>
    <scope>NUCLEOTIDE SEQUENCE [LARGE SCALE GENOMIC DNA]</scope>
    <source>
        <strain evidence="7 8">CBS 125763</strain>
    </source>
</reference>
<keyword evidence="2" id="KW-0805">Transcription regulation</keyword>
<dbReference type="GeneID" id="30005279"/>
<dbReference type="PANTHER" id="PTHR31845">
    <property type="entry name" value="FINGER DOMAIN PROTEIN, PUTATIVE-RELATED"/>
    <property type="match status" value="1"/>
</dbReference>
<dbReference type="InterPro" id="IPR051089">
    <property type="entry name" value="prtT"/>
</dbReference>
<evidence type="ECO:0000256" key="4">
    <source>
        <dbReference type="ARBA" id="ARBA00023163"/>
    </source>
</evidence>
<feature type="region of interest" description="Disordered" evidence="6">
    <location>
        <begin position="496"/>
        <end position="518"/>
    </location>
</feature>
<feature type="compositionally biased region" description="Polar residues" evidence="6">
    <location>
        <begin position="38"/>
        <end position="54"/>
    </location>
</feature>
<evidence type="ECO:0000313" key="7">
    <source>
        <dbReference type="EMBL" id="OAP65137.1"/>
    </source>
</evidence>
<dbReference type="AlphaFoldDB" id="A0A178ZZG9"/>
<accession>A0A178ZZG9</accession>
<evidence type="ECO:0000313" key="8">
    <source>
        <dbReference type="Proteomes" id="UP000078343"/>
    </source>
</evidence>
<feature type="region of interest" description="Disordered" evidence="6">
    <location>
        <begin position="29"/>
        <end position="61"/>
    </location>
</feature>
<evidence type="ECO:0000256" key="5">
    <source>
        <dbReference type="ARBA" id="ARBA00023242"/>
    </source>
</evidence>
<gene>
    <name evidence="7" type="ORF">AYL99_01109</name>
</gene>
<dbReference type="GO" id="GO:0005634">
    <property type="term" value="C:nucleus"/>
    <property type="evidence" value="ECO:0007669"/>
    <property type="project" value="UniProtKB-SubCell"/>
</dbReference>
<dbReference type="OrthoDB" id="4454541at2759"/>
<dbReference type="PANTHER" id="PTHR31845:SF33">
    <property type="entry name" value="ZN(II)2CYS6 TRANSCRIPTION FACTOR (EUROFUNG)"/>
    <property type="match status" value="1"/>
</dbReference>
<dbReference type="EMBL" id="LVYI01000001">
    <property type="protein sequence ID" value="OAP65137.1"/>
    <property type="molecule type" value="Genomic_DNA"/>
</dbReference>
<sequence>MLKQRLDSQQNDLYASLGAAAAVDATASTASALGSPEQVASLTRTASDMPSNPSDLRRKRPRSQFEVEVASVPNFAAKGLITLDQAELFFNAFFQGCDRYVPIFDPLHDTFESISYRSALLFDAIITVGCGVLSDADSQICHLLNFHLKKLLNLVIVSPEHASLETVQALLVTACYTSERSLLLAFATRMALDLGLPGAYEDLTRKIVSRGSQAQSQSQDRAAQKYDEADAVLMRRARAWFQLMVLEQILRVDAGNLRSFHSRGDARRCRILLNKPFTTVLDLRLLSQVELNSLRGRTHDSIAGTEQFDDEAVMDILRDVQVDIDVWYNDWKNIMQGSSSSETPVLLLNLEVQKYWSQTVALCRALRALGNENIASMSSTQRDILHMAKDALKGHLRIILDQPQHYLSKFCYAMDFVWAKCAFCFLLLLKLTRLLPEEDHGSKRQLLADGYTLLNELNKAGGGWTSGGRSNTSRMYLQVLQQSIQKYDRALQNDGTAAAGAGAPGGQGGSEIDPINSNIEQDPRSPLNFFWTTGGGTAAVAANEIETFVPEQFVFEWDFPGLTLFSSPGAMGDALFDEFLIGNGANDPLFFGMLGWPRE</sequence>
<keyword evidence="3" id="KW-0238">DNA-binding</keyword>
<dbReference type="CDD" id="cd12148">
    <property type="entry name" value="fungal_TF_MHR"/>
    <property type="match status" value="1"/>
</dbReference>
<evidence type="ECO:0008006" key="9">
    <source>
        <dbReference type="Google" id="ProtNLM"/>
    </source>
</evidence>
<dbReference type="Proteomes" id="UP000078343">
    <property type="component" value="Unassembled WGS sequence"/>
</dbReference>
<evidence type="ECO:0000256" key="3">
    <source>
        <dbReference type="ARBA" id="ARBA00023125"/>
    </source>
</evidence>
<evidence type="ECO:0000256" key="2">
    <source>
        <dbReference type="ARBA" id="ARBA00023015"/>
    </source>
</evidence>
<keyword evidence="8" id="KW-1185">Reference proteome</keyword>
<dbReference type="GO" id="GO:0000976">
    <property type="term" value="F:transcription cis-regulatory region binding"/>
    <property type="evidence" value="ECO:0007669"/>
    <property type="project" value="TreeGrafter"/>
</dbReference>
<protein>
    <recommendedName>
        <fullName evidence="9">Transcription factor domain-containing protein</fullName>
    </recommendedName>
</protein>